<name>A0ACC0LYB7_RHOML</name>
<protein>
    <submittedName>
        <fullName evidence="1">Uncharacterized protein</fullName>
    </submittedName>
</protein>
<accession>A0ACC0LYB7</accession>
<comment type="caution">
    <text evidence="1">The sequence shown here is derived from an EMBL/GenBank/DDBJ whole genome shotgun (WGS) entry which is preliminary data.</text>
</comment>
<gene>
    <name evidence="1" type="ORF">RHMOL_Rhmol10G0025100</name>
</gene>
<evidence type="ECO:0000313" key="2">
    <source>
        <dbReference type="Proteomes" id="UP001062846"/>
    </source>
</evidence>
<organism evidence="1 2">
    <name type="scientific">Rhododendron molle</name>
    <name type="common">Chinese azalea</name>
    <name type="synonym">Azalea mollis</name>
    <dbReference type="NCBI Taxonomy" id="49168"/>
    <lineage>
        <taxon>Eukaryota</taxon>
        <taxon>Viridiplantae</taxon>
        <taxon>Streptophyta</taxon>
        <taxon>Embryophyta</taxon>
        <taxon>Tracheophyta</taxon>
        <taxon>Spermatophyta</taxon>
        <taxon>Magnoliopsida</taxon>
        <taxon>eudicotyledons</taxon>
        <taxon>Gunneridae</taxon>
        <taxon>Pentapetalae</taxon>
        <taxon>asterids</taxon>
        <taxon>Ericales</taxon>
        <taxon>Ericaceae</taxon>
        <taxon>Ericoideae</taxon>
        <taxon>Rhodoreae</taxon>
        <taxon>Rhododendron</taxon>
    </lineage>
</organism>
<dbReference type="Proteomes" id="UP001062846">
    <property type="component" value="Chromosome 10"/>
</dbReference>
<reference evidence="1" key="1">
    <citation type="submission" date="2022-02" db="EMBL/GenBank/DDBJ databases">
        <title>Plant Genome Project.</title>
        <authorList>
            <person name="Zhang R.-G."/>
        </authorList>
    </citation>
    <scope>NUCLEOTIDE SEQUENCE</scope>
    <source>
        <strain evidence="1">AT1</strain>
    </source>
</reference>
<sequence>MSASRAPFPSAFLSPSKVREEPERKPAFLPIRRKKELLIPGKEVHFGKREAARYRRRGGWLSKDSKKFHLVNSASARLSTKSYNRSLHHIGDSLNPYEQAISIIGKTLAAFDEDNLTPLYGFEDGTLFEIGFFFRFLDSLSPRCKTRPTYFAPVIEMAMTIVEQNGSQYHVLVILADGQSKIVVGDVGDGAGMKLVVNVIMERICRLCSFTGCHWCTYVFDERPINGPILISYRISFGTLTTGLVACRGIRRICFPACPISAPANELYKVAKSCCISDEDFSVVPDALRVKLQNQSKE</sequence>
<dbReference type="EMBL" id="CM046397">
    <property type="protein sequence ID" value="KAI8533639.1"/>
    <property type="molecule type" value="Genomic_DNA"/>
</dbReference>
<keyword evidence="2" id="KW-1185">Reference proteome</keyword>
<evidence type="ECO:0000313" key="1">
    <source>
        <dbReference type="EMBL" id="KAI8533639.1"/>
    </source>
</evidence>
<proteinExistence type="predicted"/>